<evidence type="ECO:0008006" key="2">
    <source>
        <dbReference type="Google" id="ProtNLM"/>
    </source>
</evidence>
<proteinExistence type="predicted"/>
<sequence>MSWCWWCCHDFKSDPLALPTKHDERRNKFIVSGKFCSWSCMKTYAVETYGLSKGSIICGNIVMLRKAMYGKVGRIKPAPKRQRLIEFGGDMTIEKFRENADLDTNPNKDVVQEPEVDNTIPVTNTTNKMYEIKGATGTNEPLRLKRAKPLKRDQNNLETVLGLVIKPKN</sequence>
<reference evidence="1" key="1">
    <citation type="submission" date="2024-06" db="EMBL/GenBank/DDBJ databases">
        <title>Evidence of context-dependent and transient costs of resisting viral infection in isolates of the marine microalga Micromonas sp. (class Mamiellophyceae).</title>
        <authorList>
            <person name="Bedi de Silva A."/>
            <person name="Schvarcz C.R."/>
            <person name="Steward G.R."/>
            <person name="Edwards K.F."/>
        </authorList>
    </citation>
    <scope>NUCLEOTIDE SEQUENCE</scope>
    <source>
        <strain evidence="1">McV-KB2</strain>
    </source>
</reference>
<organism evidence="1">
    <name type="scientific">Micromonas commoda virus</name>
    <dbReference type="NCBI Taxonomy" id="3057169"/>
    <lineage>
        <taxon>Viruses</taxon>
        <taxon>Varidnaviria</taxon>
        <taxon>Bamfordvirae</taxon>
        <taxon>Nucleocytoviricota</taxon>
        <taxon>Megaviricetes</taxon>
        <taxon>Algavirales</taxon>
        <taxon>Phycodnaviridae</taxon>
    </lineage>
</organism>
<dbReference type="EMBL" id="PP911589">
    <property type="protein sequence ID" value="XCA47449.1"/>
    <property type="molecule type" value="Genomic_DNA"/>
</dbReference>
<accession>A0AAU7YP92</accession>
<protein>
    <recommendedName>
        <fullName evidence="2">MYM-type domain-containing protein</fullName>
    </recommendedName>
</protein>
<evidence type="ECO:0000313" key="1">
    <source>
        <dbReference type="EMBL" id="XCA47449.1"/>
    </source>
</evidence>
<name>A0AAU7YP92_9PHYC</name>